<dbReference type="InterPro" id="IPR044463">
    <property type="entry name" value="DUS2_DSRM"/>
</dbReference>
<dbReference type="Gene3D" id="3.30.160.20">
    <property type="match status" value="1"/>
</dbReference>
<dbReference type="PANTHER" id="PTHR45936:SF1">
    <property type="entry name" value="TRNA-DIHYDROURIDINE(20) SYNTHASE [NAD(P)+]-LIKE"/>
    <property type="match status" value="1"/>
</dbReference>
<evidence type="ECO:0000256" key="5">
    <source>
        <dbReference type="ARBA" id="ARBA00023002"/>
    </source>
</evidence>
<evidence type="ECO:0000256" key="4">
    <source>
        <dbReference type="ARBA" id="ARBA00022694"/>
    </source>
</evidence>
<proteinExistence type="predicted"/>
<reference evidence="9" key="1">
    <citation type="submission" date="2025-08" db="UniProtKB">
        <authorList>
            <consortium name="RefSeq"/>
        </authorList>
    </citation>
    <scope>IDENTIFICATION</scope>
    <source>
        <tissue evidence="9">Testes</tissue>
    </source>
</reference>
<organism evidence="8 9">
    <name type="scientific">Saccoglossus kowalevskii</name>
    <name type="common">Acorn worm</name>
    <dbReference type="NCBI Taxonomy" id="10224"/>
    <lineage>
        <taxon>Eukaryota</taxon>
        <taxon>Metazoa</taxon>
        <taxon>Hemichordata</taxon>
        <taxon>Enteropneusta</taxon>
        <taxon>Harrimaniidae</taxon>
        <taxon>Saccoglossus</taxon>
    </lineage>
</organism>
<evidence type="ECO:0000259" key="7">
    <source>
        <dbReference type="PROSITE" id="PS50137"/>
    </source>
</evidence>
<keyword evidence="2" id="KW-0285">Flavoprotein</keyword>
<dbReference type="SMART" id="SM00358">
    <property type="entry name" value="DSRM"/>
    <property type="match status" value="1"/>
</dbReference>
<evidence type="ECO:0000313" key="8">
    <source>
        <dbReference type="Proteomes" id="UP000694865"/>
    </source>
</evidence>
<dbReference type="PROSITE" id="PS50137">
    <property type="entry name" value="DS_RBD"/>
    <property type="match status" value="1"/>
</dbReference>
<dbReference type="SUPFAM" id="SSF54768">
    <property type="entry name" value="dsRNA-binding domain-like"/>
    <property type="match status" value="1"/>
</dbReference>
<keyword evidence="8" id="KW-1185">Reference proteome</keyword>
<dbReference type="InterPro" id="IPR052582">
    <property type="entry name" value="tRNA-DUS-like"/>
</dbReference>
<dbReference type="Pfam" id="PF01207">
    <property type="entry name" value="Dus"/>
    <property type="match status" value="1"/>
</dbReference>
<keyword evidence="5" id="KW-0560">Oxidoreductase</keyword>
<dbReference type="Pfam" id="PF00035">
    <property type="entry name" value="dsrm"/>
    <property type="match status" value="1"/>
</dbReference>
<dbReference type="PANTHER" id="PTHR45936">
    <property type="entry name" value="TRNA-DIHYDROURIDINE(20) SYNTHASE [NAD(P)+]-LIKE"/>
    <property type="match status" value="1"/>
</dbReference>
<gene>
    <name evidence="9" type="primary">LOC102801906</name>
</gene>
<dbReference type="InterPro" id="IPR014720">
    <property type="entry name" value="dsRBD_dom"/>
</dbReference>
<dbReference type="InterPro" id="IPR035587">
    <property type="entry name" value="DUS-like_FMN-bd"/>
</dbReference>
<accession>A0ABM0MEJ2</accession>
<evidence type="ECO:0000256" key="6">
    <source>
        <dbReference type="PROSITE-ProRule" id="PRU00266"/>
    </source>
</evidence>
<sequence>MNSESMGNTLNYANKVILAPMVRIGTLPNRLLALHYGADIVYGEELIDYKMLQCKRVENDILNTVDFVLENGQPVFRTCAKEKDKLVFQMGTSDPQRALQVAKLVEKDVAGIDVNMGCPKEFSIKGGMGAALLTKPDKIKDILTTLVNGVSKPVTCKIRILPKVEETIALAKLIQSTGVAAVAVHGRLREERPRHHVNCDIIKAVAESLSIPVIANGGSDEYLNCYEDIEKFKLLTGSSSVMIAREAQWNMSIFRKDGLLPEDDICKAYLKYAVDYDNPYTNSKYCLQQVLHKNMESSQGHALRRAESAKDVCAIWGMEEYWQEVQSKQQRSKEYFERQRAPHDNFYTGMRKRKLEDGSNLVEMHIRFVKKDYSQEKTPKSYLIEYCRKQKLAEPSYKTEERPNDRHYKSIVTVNENKYSSTYWEKSKRFAEQSAAIVCLSCLNEYDGNKNFDKTGILSAEIMHHGKNDCHDNSKEIETVVNVIKSGGCHGNNKRHKTESSELMPDEQQYHKAQELNTNEHQV</sequence>
<dbReference type="Proteomes" id="UP000694865">
    <property type="component" value="Unplaced"/>
</dbReference>
<evidence type="ECO:0000256" key="2">
    <source>
        <dbReference type="ARBA" id="ARBA00022630"/>
    </source>
</evidence>
<name>A0ABM0MEJ2_SACKO</name>
<dbReference type="PROSITE" id="PS01136">
    <property type="entry name" value="UPF0034"/>
    <property type="match status" value="1"/>
</dbReference>
<keyword evidence="4" id="KW-0819">tRNA processing</keyword>
<dbReference type="SUPFAM" id="SSF51395">
    <property type="entry name" value="FMN-linked oxidoreductases"/>
    <property type="match status" value="1"/>
</dbReference>
<protein>
    <submittedName>
        <fullName evidence="9">tRNA-dihydrouridine(20) synthase [NAD(P)+]-like</fullName>
    </submittedName>
</protein>
<dbReference type="Gene3D" id="3.20.20.70">
    <property type="entry name" value="Aldolase class I"/>
    <property type="match status" value="1"/>
</dbReference>
<dbReference type="RefSeq" id="XP_006818433.1">
    <property type="nucleotide sequence ID" value="XM_006818370.1"/>
</dbReference>
<dbReference type="CDD" id="cd19871">
    <property type="entry name" value="DSRM_DUS2L"/>
    <property type="match status" value="1"/>
</dbReference>
<dbReference type="CDD" id="cd02801">
    <property type="entry name" value="DUS_like_FMN"/>
    <property type="match status" value="1"/>
</dbReference>
<dbReference type="InterPro" id="IPR013785">
    <property type="entry name" value="Aldolase_TIM"/>
</dbReference>
<evidence type="ECO:0000256" key="1">
    <source>
        <dbReference type="ARBA" id="ARBA00001917"/>
    </source>
</evidence>
<feature type="domain" description="DRBM" evidence="7">
    <location>
        <begin position="378"/>
        <end position="445"/>
    </location>
</feature>
<dbReference type="InterPro" id="IPR018517">
    <property type="entry name" value="tRNA_hU_synthase_CS"/>
</dbReference>
<dbReference type="GeneID" id="102801906"/>
<evidence type="ECO:0000313" key="9">
    <source>
        <dbReference type="RefSeq" id="XP_006818433.1"/>
    </source>
</evidence>
<comment type="cofactor">
    <cofactor evidence="1">
        <name>FMN</name>
        <dbReference type="ChEBI" id="CHEBI:58210"/>
    </cofactor>
</comment>
<keyword evidence="6" id="KW-0694">RNA-binding</keyword>
<evidence type="ECO:0000256" key="3">
    <source>
        <dbReference type="ARBA" id="ARBA00022643"/>
    </source>
</evidence>
<keyword evidence="3" id="KW-0288">FMN</keyword>